<evidence type="ECO:0000313" key="1">
    <source>
        <dbReference type="EMBL" id="QQM45228.1"/>
    </source>
</evidence>
<dbReference type="AlphaFoldDB" id="A0A7T7L2G4"/>
<dbReference type="Gene3D" id="2.60.120.560">
    <property type="entry name" value="Exo-inulinase, domain 1"/>
    <property type="match status" value="1"/>
</dbReference>
<name>A0A7T7L2G4_9ACTN</name>
<evidence type="ECO:0000313" key="2">
    <source>
        <dbReference type="Proteomes" id="UP000595636"/>
    </source>
</evidence>
<sequence>MTSFTDDFDRADSSDLGDGWVEVSGDWSIVSSQLSPGSAGGTIILRASGAMASDDNYAQVTIAATVAASQGVWCRGNNNISSGYLWRNDGSTWNLFSVVGGSFSVIGTYVAAAVPGDVAKVQAVGSTIKGFVNGVERVSVTDTFVATGTSVGIRSESTGALRYDAFTGADVSAAVTLGVASSVETAQPLTATKTAALGTAMETDGAQPLVGAKTVTLATAVEQDTAQALGGAKTATLGVAAATEAAQPLTGFVTATLGTATAVETALPLTGSKTATLGTAVEVDTARPLTAQSTTVPSPERTFRIPAERRRRTVSAEHRTLTVTAEARTYTIQR</sequence>
<dbReference type="KEGG" id="slf:JEQ17_41355"/>
<gene>
    <name evidence="1" type="ORF">JEQ17_41355</name>
</gene>
<protein>
    <submittedName>
        <fullName evidence="1">Uncharacterized protein</fullName>
    </submittedName>
</protein>
<proteinExistence type="predicted"/>
<keyword evidence="2" id="KW-1185">Reference proteome</keyword>
<dbReference type="Proteomes" id="UP000595636">
    <property type="component" value="Chromosome"/>
</dbReference>
<dbReference type="EMBL" id="CP066831">
    <property type="protein sequence ID" value="QQM45228.1"/>
    <property type="molecule type" value="Genomic_DNA"/>
</dbReference>
<organism evidence="1 2">
    <name type="scientific">Streptomyces liliifuscus</name>
    <dbReference type="NCBI Taxonomy" id="2797636"/>
    <lineage>
        <taxon>Bacteria</taxon>
        <taxon>Bacillati</taxon>
        <taxon>Actinomycetota</taxon>
        <taxon>Actinomycetes</taxon>
        <taxon>Kitasatosporales</taxon>
        <taxon>Streptomycetaceae</taxon>
        <taxon>Streptomyces</taxon>
    </lineage>
</organism>
<reference evidence="1 2" key="1">
    <citation type="submission" date="2020-12" db="EMBL/GenBank/DDBJ databases">
        <title>A novel species.</title>
        <authorList>
            <person name="Li K."/>
        </authorList>
    </citation>
    <scope>NUCLEOTIDE SEQUENCE [LARGE SCALE GENOMIC DNA]</scope>
    <source>
        <strain evidence="1 2">ZYC-3</strain>
    </source>
</reference>
<dbReference type="RefSeq" id="WP_200400037.1">
    <property type="nucleotide sequence ID" value="NZ_CP066831.1"/>
</dbReference>
<accession>A0A7T7L2G4</accession>